<evidence type="ECO:0000256" key="9">
    <source>
        <dbReference type="RuleBase" id="RU003357"/>
    </source>
</evidence>
<sequence>MMVLLWPLLLLASMATAQEQLYLDGVEPEQDCGLTLSGKVLDHDTREPLIGATIYIEELQRGTLSDEYGNYHFHHLCRGSYTLQITYIGFETERVAVRMTTSTVRNLTLHVDARQLKQVVITGERLQEQVQATETLAGRELEETRGLSLGESLKKLTGVSSVQTGPTVSKPVIHGLFGNRVVILNNGVRHESQQWGNEHAPEIDPLNAQQMQVVKGAAGVRYGSDAIGGIVLVEPKALPDSAGVRGELSLIGSTNNRMGTVAGMVEGKFSQLPLSWRLHTSAKKAGSAQAPRYNLDNTGFEEQNLAATLGYKQERFGAELYYSYFHTKLGFLSSAHIGNLTDLANAIGRERPEETGSFTYTIARPYQDVTHHLLKARAFYKTGEAGELQFTYGLQQNVRQEYDRHRNTGDRPQLDLDMQTHTTELVWEHKPIANISGTIGASTIWQNNTYAANTRPLLPYFINTTIGAFASERWRKDNLQLEAGIRYDNKSLDIKRWNRTEGVLRPSYTFHNFAGSFGALYDLGYHFTLSGNISYASRAPHSYELFANGLHNSAASFERGNPELVSEDAWNTVATLNYHSNLRLNGELSLYFNTINNYIYLQIAPDYALGIGGAYLQADYLQADARFWGADLSFDYALTNRLMLNNKTSLVYAKNRETDSYLPFITPGRTDNTLRYSFEDRTASRLLGSYLALGGLYVGRQSRSDAQSDPVLAAPDAYFLLHAEAGTQLQFGKQRVELGLVGSNLLNTSYRDYQNRLRYFADEMGRMIMFRIKVPL</sequence>
<organism evidence="13 14">
    <name type="scientific">Pontibacter ramchanderi</name>
    <dbReference type="NCBI Taxonomy" id="1179743"/>
    <lineage>
        <taxon>Bacteria</taxon>
        <taxon>Pseudomonadati</taxon>
        <taxon>Bacteroidota</taxon>
        <taxon>Cytophagia</taxon>
        <taxon>Cytophagales</taxon>
        <taxon>Hymenobacteraceae</taxon>
        <taxon>Pontibacter</taxon>
    </lineage>
</organism>
<keyword evidence="13" id="KW-0675">Receptor</keyword>
<gene>
    <name evidence="13" type="ORF">BD749_2530</name>
</gene>
<dbReference type="Gene3D" id="2.170.130.10">
    <property type="entry name" value="TonB-dependent receptor, plug domain"/>
    <property type="match status" value="1"/>
</dbReference>
<evidence type="ECO:0000256" key="1">
    <source>
        <dbReference type="ARBA" id="ARBA00004571"/>
    </source>
</evidence>
<evidence type="ECO:0000256" key="8">
    <source>
        <dbReference type="PROSITE-ProRule" id="PRU01360"/>
    </source>
</evidence>
<dbReference type="SUPFAM" id="SSF56935">
    <property type="entry name" value="Porins"/>
    <property type="match status" value="1"/>
</dbReference>
<name>A0A2N3UDD2_9BACT</name>
<evidence type="ECO:0000256" key="10">
    <source>
        <dbReference type="SAM" id="SignalP"/>
    </source>
</evidence>
<keyword evidence="7 8" id="KW-0998">Cell outer membrane</keyword>
<evidence type="ECO:0000256" key="4">
    <source>
        <dbReference type="ARBA" id="ARBA00022692"/>
    </source>
</evidence>
<evidence type="ECO:0000256" key="3">
    <source>
        <dbReference type="ARBA" id="ARBA00022452"/>
    </source>
</evidence>
<dbReference type="PANTHER" id="PTHR30069:SF40">
    <property type="entry name" value="TONB-DEPENDENT RECEPTOR NMB0964-RELATED"/>
    <property type="match status" value="1"/>
</dbReference>
<keyword evidence="14" id="KW-1185">Reference proteome</keyword>
<keyword evidence="6 8" id="KW-0472">Membrane</keyword>
<evidence type="ECO:0000313" key="13">
    <source>
        <dbReference type="EMBL" id="PKV67386.1"/>
    </source>
</evidence>
<feature type="domain" description="TonB-dependent receptor-like beta-barrel" evidence="11">
    <location>
        <begin position="326"/>
        <end position="745"/>
    </location>
</feature>
<comment type="caution">
    <text evidence="13">The sequence shown here is derived from an EMBL/GenBank/DDBJ whole genome shotgun (WGS) entry which is preliminary data.</text>
</comment>
<evidence type="ECO:0000313" key="14">
    <source>
        <dbReference type="Proteomes" id="UP000233782"/>
    </source>
</evidence>
<dbReference type="AlphaFoldDB" id="A0A2N3UDD2"/>
<dbReference type="GO" id="GO:0009279">
    <property type="term" value="C:cell outer membrane"/>
    <property type="evidence" value="ECO:0007669"/>
    <property type="project" value="UniProtKB-SubCell"/>
</dbReference>
<comment type="similarity">
    <text evidence="8 9">Belongs to the TonB-dependent receptor family.</text>
</comment>
<feature type="domain" description="TonB-dependent receptor plug" evidence="12">
    <location>
        <begin position="126"/>
        <end position="230"/>
    </location>
</feature>
<dbReference type="InterPro" id="IPR039426">
    <property type="entry name" value="TonB-dep_rcpt-like"/>
</dbReference>
<dbReference type="PANTHER" id="PTHR30069">
    <property type="entry name" value="TONB-DEPENDENT OUTER MEMBRANE RECEPTOR"/>
    <property type="match status" value="1"/>
</dbReference>
<accession>A0A2N3UDD2</accession>
<feature type="chain" id="PRO_5014801126" evidence="10">
    <location>
        <begin position="18"/>
        <end position="776"/>
    </location>
</feature>
<dbReference type="Gene3D" id="2.40.170.20">
    <property type="entry name" value="TonB-dependent receptor, beta-barrel domain"/>
    <property type="match status" value="1"/>
</dbReference>
<evidence type="ECO:0000256" key="5">
    <source>
        <dbReference type="ARBA" id="ARBA00023077"/>
    </source>
</evidence>
<keyword evidence="2 8" id="KW-0813">Transport</keyword>
<dbReference type="Pfam" id="PF07715">
    <property type="entry name" value="Plug"/>
    <property type="match status" value="1"/>
</dbReference>
<evidence type="ECO:0000259" key="11">
    <source>
        <dbReference type="Pfam" id="PF00593"/>
    </source>
</evidence>
<keyword evidence="10" id="KW-0732">Signal</keyword>
<dbReference type="PROSITE" id="PS52016">
    <property type="entry name" value="TONB_DEPENDENT_REC_3"/>
    <property type="match status" value="1"/>
</dbReference>
<dbReference type="Pfam" id="PF00593">
    <property type="entry name" value="TonB_dep_Rec_b-barrel"/>
    <property type="match status" value="1"/>
</dbReference>
<protein>
    <submittedName>
        <fullName evidence="13">Iron complex outermembrane receptor protein</fullName>
    </submittedName>
</protein>
<evidence type="ECO:0000256" key="7">
    <source>
        <dbReference type="ARBA" id="ARBA00023237"/>
    </source>
</evidence>
<comment type="subcellular location">
    <subcellularLocation>
        <location evidence="1 8">Cell outer membrane</location>
        <topology evidence="1 8">Multi-pass membrane protein</topology>
    </subcellularLocation>
</comment>
<dbReference type="Pfam" id="PF13715">
    <property type="entry name" value="CarbopepD_reg_2"/>
    <property type="match status" value="1"/>
</dbReference>
<dbReference type="InterPro" id="IPR036942">
    <property type="entry name" value="Beta-barrel_TonB_sf"/>
</dbReference>
<evidence type="ECO:0000259" key="12">
    <source>
        <dbReference type="Pfam" id="PF07715"/>
    </source>
</evidence>
<dbReference type="Proteomes" id="UP000233782">
    <property type="component" value="Unassembled WGS sequence"/>
</dbReference>
<keyword evidence="3 8" id="KW-1134">Transmembrane beta strand</keyword>
<dbReference type="InterPro" id="IPR000531">
    <property type="entry name" value="Beta-barrel_TonB"/>
</dbReference>
<evidence type="ECO:0000256" key="2">
    <source>
        <dbReference type="ARBA" id="ARBA00022448"/>
    </source>
</evidence>
<dbReference type="GO" id="GO:0044718">
    <property type="term" value="P:siderophore transmembrane transport"/>
    <property type="evidence" value="ECO:0007669"/>
    <property type="project" value="TreeGrafter"/>
</dbReference>
<dbReference type="InterPro" id="IPR012910">
    <property type="entry name" value="Plug_dom"/>
</dbReference>
<dbReference type="EMBL" id="PJMU01000002">
    <property type="protein sequence ID" value="PKV67386.1"/>
    <property type="molecule type" value="Genomic_DNA"/>
</dbReference>
<dbReference type="SUPFAM" id="SSF49464">
    <property type="entry name" value="Carboxypeptidase regulatory domain-like"/>
    <property type="match status" value="1"/>
</dbReference>
<dbReference type="InterPro" id="IPR037066">
    <property type="entry name" value="Plug_dom_sf"/>
</dbReference>
<dbReference type="GO" id="GO:0015344">
    <property type="term" value="F:siderophore uptake transmembrane transporter activity"/>
    <property type="evidence" value="ECO:0007669"/>
    <property type="project" value="TreeGrafter"/>
</dbReference>
<keyword evidence="4 8" id="KW-0812">Transmembrane</keyword>
<keyword evidence="5 9" id="KW-0798">TonB box</keyword>
<reference evidence="13 14" key="1">
    <citation type="submission" date="2017-12" db="EMBL/GenBank/DDBJ databases">
        <title>Genomic Encyclopedia of Type Strains, Phase III (KMG-III): the genomes of soil and plant-associated and newly described type strains.</title>
        <authorList>
            <person name="Whitman W."/>
        </authorList>
    </citation>
    <scope>NUCLEOTIDE SEQUENCE [LARGE SCALE GENOMIC DNA]</scope>
    <source>
        <strain evidence="13 14">LP43</strain>
    </source>
</reference>
<feature type="signal peptide" evidence="10">
    <location>
        <begin position="1"/>
        <end position="17"/>
    </location>
</feature>
<dbReference type="Gene3D" id="2.60.40.1120">
    <property type="entry name" value="Carboxypeptidase-like, regulatory domain"/>
    <property type="match status" value="1"/>
</dbReference>
<dbReference type="InterPro" id="IPR008969">
    <property type="entry name" value="CarboxyPept-like_regulatory"/>
</dbReference>
<proteinExistence type="inferred from homology"/>
<evidence type="ECO:0000256" key="6">
    <source>
        <dbReference type="ARBA" id="ARBA00023136"/>
    </source>
</evidence>